<protein>
    <submittedName>
        <fullName evidence="1">Uncharacterized protein</fullName>
    </submittedName>
</protein>
<organism evidence="1">
    <name type="scientific">bioreactor metagenome</name>
    <dbReference type="NCBI Taxonomy" id="1076179"/>
    <lineage>
        <taxon>unclassified sequences</taxon>
        <taxon>metagenomes</taxon>
        <taxon>ecological metagenomes</taxon>
    </lineage>
</organism>
<comment type="caution">
    <text evidence="1">The sequence shown here is derived from an EMBL/GenBank/DDBJ whole genome shotgun (WGS) entry which is preliminary data.</text>
</comment>
<sequence length="142" mass="15800">MAVEGDEPRAVVEVDAVAGEPEVVPREDDDTVGRRLDRRTLFCAHVDAAVAAAEFTVKVAALAVDGAEAAGNWAHERQLGRASRAVALHRGASEFCLARYTLRELFRRRDFRWGDGQFFHGVFTRRQLYQVFDLFSFSAGAE</sequence>
<evidence type="ECO:0000313" key="1">
    <source>
        <dbReference type="EMBL" id="MPM81202.1"/>
    </source>
</evidence>
<name>A0A645CWX5_9ZZZZ</name>
<reference evidence="1" key="1">
    <citation type="submission" date="2019-08" db="EMBL/GenBank/DDBJ databases">
        <authorList>
            <person name="Kucharzyk K."/>
            <person name="Murdoch R.W."/>
            <person name="Higgins S."/>
            <person name="Loffler F."/>
        </authorList>
    </citation>
    <scope>NUCLEOTIDE SEQUENCE</scope>
</reference>
<gene>
    <name evidence="1" type="ORF">SDC9_128254</name>
</gene>
<proteinExistence type="predicted"/>
<accession>A0A645CWX5</accession>
<dbReference type="AlphaFoldDB" id="A0A645CWX5"/>
<dbReference type="EMBL" id="VSSQ01030611">
    <property type="protein sequence ID" value="MPM81202.1"/>
    <property type="molecule type" value="Genomic_DNA"/>
</dbReference>